<proteinExistence type="predicted"/>
<accession>A0A072NE57</accession>
<dbReference type="Proteomes" id="UP000027936">
    <property type="component" value="Unassembled WGS sequence"/>
</dbReference>
<feature type="region of interest" description="Disordered" evidence="1">
    <location>
        <begin position="25"/>
        <end position="46"/>
    </location>
</feature>
<comment type="caution">
    <text evidence="2">The sequence shown here is derived from an EMBL/GenBank/DDBJ whole genome shotgun (WGS) entry which is preliminary data.</text>
</comment>
<protein>
    <recommendedName>
        <fullName evidence="4">Transposase</fullName>
    </recommendedName>
</protein>
<evidence type="ECO:0000313" key="3">
    <source>
        <dbReference type="Proteomes" id="UP000027936"/>
    </source>
</evidence>
<gene>
    <name evidence="2" type="ORF">M670_04998</name>
</gene>
<sequence length="86" mass="9803">MGIISQNPENRRDYEIRQKALKDITTMKEGAREEGREQGREEGREQGKVEVAIKLLCKGIGIDVISETTGFTKDEILKLQKNLNKE</sequence>
<evidence type="ECO:0000313" key="2">
    <source>
        <dbReference type="EMBL" id="KEF35836.1"/>
    </source>
</evidence>
<reference evidence="2 3" key="1">
    <citation type="submission" date="2014-04" db="EMBL/GenBank/DDBJ databases">
        <title>Draft genome sequence of Bacillus azotoformans MEV2011, a (co-) denitrifying strain unable to grow in the presence of oxygen.</title>
        <authorList>
            <person name="Nielsen M."/>
            <person name="Schreiber L."/>
            <person name="Finster K."/>
            <person name="Schramm A."/>
        </authorList>
    </citation>
    <scope>NUCLEOTIDE SEQUENCE [LARGE SCALE GENOMIC DNA]</scope>
    <source>
        <strain evidence="2 3">MEV2011</strain>
    </source>
</reference>
<name>A0A072NE57_SCHAZ</name>
<evidence type="ECO:0008006" key="4">
    <source>
        <dbReference type="Google" id="ProtNLM"/>
    </source>
</evidence>
<evidence type="ECO:0000256" key="1">
    <source>
        <dbReference type="SAM" id="MobiDB-lite"/>
    </source>
</evidence>
<dbReference type="AlphaFoldDB" id="A0A072NE57"/>
<dbReference type="PATRIC" id="fig|1348973.3.peg.4846"/>
<dbReference type="EMBL" id="JJRY01000048">
    <property type="protein sequence ID" value="KEF35836.1"/>
    <property type="molecule type" value="Genomic_DNA"/>
</dbReference>
<organism evidence="2 3">
    <name type="scientific">Schinkia azotoformans MEV2011</name>
    <dbReference type="NCBI Taxonomy" id="1348973"/>
    <lineage>
        <taxon>Bacteria</taxon>
        <taxon>Bacillati</taxon>
        <taxon>Bacillota</taxon>
        <taxon>Bacilli</taxon>
        <taxon>Bacillales</taxon>
        <taxon>Bacillaceae</taxon>
        <taxon>Calidifontibacillus/Schinkia group</taxon>
        <taxon>Schinkia</taxon>
    </lineage>
</organism>